<organism evidence="1">
    <name type="scientific">uncultured Caudovirales phage</name>
    <dbReference type="NCBI Taxonomy" id="2100421"/>
    <lineage>
        <taxon>Viruses</taxon>
        <taxon>Duplodnaviria</taxon>
        <taxon>Heunggongvirae</taxon>
        <taxon>Uroviricota</taxon>
        <taxon>Caudoviricetes</taxon>
        <taxon>Peduoviridae</taxon>
        <taxon>Maltschvirus</taxon>
        <taxon>Maltschvirus maltsch</taxon>
    </lineage>
</organism>
<name>A0A6J7X9S2_9CAUD</name>
<dbReference type="EMBL" id="LR798360">
    <property type="protein sequence ID" value="CAB5226479.1"/>
    <property type="molecule type" value="Genomic_DNA"/>
</dbReference>
<proteinExistence type="predicted"/>
<reference evidence="1" key="1">
    <citation type="submission" date="2020-05" db="EMBL/GenBank/DDBJ databases">
        <authorList>
            <person name="Chiriac C."/>
            <person name="Salcher M."/>
            <person name="Ghai R."/>
            <person name="Kavagutti S V."/>
        </authorList>
    </citation>
    <scope>NUCLEOTIDE SEQUENCE</scope>
</reference>
<sequence>MSVIPFTGDGTPNRASHNLIANSLTGETLFPRYIQRGPEEIRTALRVSSRREMEQYPCTSASIQPDPEETLTTLRREMEQYLHSTDVDCMPCRKSE</sequence>
<accession>A0A6J7X9S2</accession>
<evidence type="ECO:0000313" key="1">
    <source>
        <dbReference type="EMBL" id="CAB5226479.1"/>
    </source>
</evidence>
<protein>
    <submittedName>
        <fullName evidence="1">Uncharacterized protein</fullName>
    </submittedName>
</protein>
<gene>
    <name evidence="1" type="ORF">UFOVP760_253</name>
</gene>